<sequence length="562" mass="63383">MAEVTAFVCGLCERRHLSKVAYTWCSVCEEGLCIECSEYHSVSKLSKLHQTLPIESYRKLPEFIRTLSKTCSLHEEPLELYCGTHQEPCCTECIDTKHSVCPGITLLCKTVKGIKDSEYLASIKRRITYVKSYYEEMKENRLANIERLKQQRVLVCAEVAQVKDEIVKHLTDIEAKLVNEINELVMSETESCKNAECKMEDQLSKLQDLEKDISETESYGNEEQIYLGLKQLNDCLVAEETNLVEDSCCEEKDIELIVAEEIKLITTIPSIGTIKLNVKPVVISSIVPKLSAQMSSSNEASYNTMTICNIKRGTDAPMDFMGKINTRSLIQLSDDTIVLAVAIENTTYGYFYLFGADGNYIKKHMVRCPFGLTRMNQKLIASFDTIKVAKYIDFADFSYISDIAHGKIYGLSCYGNILAMAIRGDGITLAKEGEKPFKTINIKYRFLAYIHLSKNRLFYSDFTEHCVFCLDLDGEEIWRAKFDEIKGPRNICTDPFGNVFVAAADSNAVFALSPDGKKCKKLLSAEDGMNEPKALYFNNQNSELLVANKSGSIFICSVKYHS</sequence>
<dbReference type="PROSITE" id="PS50119">
    <property type="entry name" value="ZF_BBOX"/>
    <property type="match status" value="1"/>
</dbReference>
<dbReference type="SUPFAM" id="SSF57845">
    <property type="entry name" value="B-box zinc-binding domain"/>
    <property type="match status" value="1"/>
</dbReference>
<dbReference type="GO" id="GO:0008270">
    <property type="term" value="F:zinc ion binding"/>
    <property type="evidence" value="ECO:0007669"/>
    <property type="project" value="UniProtKB-KW"/>
</dbReference>
<proteinExistence type="predicted"/>
<dbReference type="PANTHER" id="PTHR25462">
    <property type="entry name" value="BONUS, ISOFORM C-RELATED"/>
    <property type="match status" value="1"/>
</dbReference>
<protein>
    <recommendedName>
        <fullName evidence="3">B box-type domain-containing protein</fullName>
    </recommendedName>
</protein>
<gene>
    <name evidence="4" type="ORF">MGAL_10B082289</name>
</gene>
<keyword evidence="1" id="KW-0863">Zinc-finger</keyword>
<dbReference type="Pfam" id="PF00643">
    <property type="entry name" value="zf-B_box"/>
    <property type="match status" value="1"/>
</dbReference>
<dbReference type="CDD" id="cd19757">
    <property type="entry name" value="Bbox1"/>
    <property type="match status" value="1"/>
</dbReference>
<organism evidence="4 5">
    <name type="scientific">Mytilus galloprovincialis</name>
    <name type="common">Mediterranean mussel</name>
    <dbReference type="NCBI Taxonomy" id="29158"/>
    <lineage>
        <taxon>Eukaryota</taxon>
        <taxon>Metazoa</taxon>
        <taxon>Spiralia</taxon>
        <taxon>Lophotrochozoa</taxon>
        <taxon>Mollusca</taxon>
        <taxon>Bivalvia</taxon>
        <taxon>Autobranchia</taxon>
        <taxon>Pteriomorphia</taxon>
        <taxon>Mytilida</taxon>
        <taxon>Mytiloidea</taxon>
        <taxon>Mytilidae</taxon>
        <taxon>Mytilinae</taxon>
        <taxon>Mytilus</taxon>
    </lineage>
</organism>
<dbReference type="OrthoDB" id="6094186at2759"/>
<dbReference type="InterPro" id="IPR047153">
    <property type="entry name" value="TRIM45/56/19-like"/>
</dbReference>
<dbReference type="Gene3D" id="2.120.10.30">
    <property type="entry name" value="TolB, C-terminal domain"/>
    <property type="match status" value="1"/>
</dbReference>
<reference evidence="4" key="1">
    <citation type="submission" date="2018-11" db="EMBL/GenBank/DDBJ databases">
        <authorList>
            <person name="Alioto T."/>
            <person name="Alioto T."/>
        </authorList>
    </citation>
    <scope>NUCLEOTIDE SEQUENCE</scope>
</reference>
<dbReference type="InterPro" id="IPR011042">
    <property type="entry name" value="6-blade_b-propeller_TolB-like"/>
</dbReference>
<keyword evidence="1" id="KW-0479">Metal-binding</keyword>
<dbReference type="PANTHER" id="PTHR25462:SF296">
    <property type="entry name" value="MEIOTIC P26, ISOFORM F"/>
    <property type="match status" value="1"/>
</dbReference>
<feature type="coiled-coil region" evidence="2">
    <location>
        <begin position="192"/>
        <end position="219"/>
    </location>
</feature>
<comment type="caution">
    <text evidence="4">The sequence shown here is derived from an EMBL/GenBank/DDBJ whole genome shotgun (WGS) entry which is preliminary data.</text>
</comment>
<evidence type="ECO:0000256" key="2">
    <source>
        <dbReference type="SAM" id="Coils"/>
    </source>
</evidence>
<evidence type="ECO:0000256" key="1">
    <source>
        <dbReference type="PROSITE-ProRule" id="PRU00024"/>
    </source>
</evidence>
<dbReference type="Gene3D" id="3.30.160.60">
    <property type="entry name" value="Classic Zinc Finger"/>
    <property type="match status" value="1"/>
</dbReference>
<keyword evidence="1" id="KW-0862">Zinc</keyword>
<keyword evidence="2" id="KW-0175">Coiled coil</keyword>
<dbReference type="EMBL" id="UYJE01005319">
    <property type="protein sequence ID" value="VDI36305.1"/>
    <property type="molecule type" value="Genomic_DNA"/>
</dbReference>
<dbReference type="SUPFAM" id="SSF101898">
    <property type="entry name" value="NHL repeat"/>
    <property type="match status" value="1"/>
</dbReference>
<name>A0A8B6EMB6_MYTGA</name>
<evidence type="ECO:0000313" key="4">
    <source>
        <dbReference type="EMBL" id="VDI36305.1"/>
    </source>
</evidence>
<accession>A0A8B6EMB6</accession>
<dbReference type="AlphaFoldDB" id="A0A8B6EMB6"/>
<dbReference type="InterPro" id="IPR000315">
    <property type="entry name" value="Znf_B-box"/>
</dbReference>
<feature type="domain" description="B box-type" evidence="3">
    <location>
        <begin position="11"/>
        <end position="54"/>
    </location>
</feature>
<evidence type="ECO:0000313" key="5">
    <source>
        <dbReference type="Proteomes" id="UP000596742"/>
    </source>
</evidence>
<evidence type="ECO:0000259" key="3">
    <source>
        <dbReference type="PROSITE" id="PS50119"/>
    </source>
</evidence>
<keyword evidence="5" id="KW-1185">Reference proteome</keyword>
<dbReference type="Proteomes" id="UP000596742">
    <property type="component" value="Unassembled WGS sequence"/>
</dbReference>